<accession>A0A368QS39</accession>
<evidence type="ECO:0000256" key="1">
    <source>
        <dbReference type="ARBA" id="ARBA00023242"/>
    </source>
</evidence>
<dbReference type="InterPro" id="IPR014977">
    <property type="entry name" value="WRC_dom"/>
</dbReference>
<reference evidence="5" key="1">
    <citation type="journal article" date="2012" name="Nat. Biotechnol.">
        <title>Reference genome sequence of the model plant Setaria.</title>
        <authorList>
            <person name="Bennetzen J.L."/>
            <person name="Schmutz J."/>
            <person name="Wang H."/>
            <person name="Percifield R."/>
            <person name="Hawkins J."/>
            <person name="Pontaroli A.C."/>
            <person name="Estep M."/>
            <person name="Feng L."/>
            <person name="Vaughn J.N."/>
            <person name="Grimwood J."/>
            <person name="Jenkins J."/>
            <person name="Barry K."/>
            <person name="Lindquist E."/>
            <person name="Hellsten U."/>
            <person name="Deshpande S."/>
            <person name="Wang X."/>
            <person name="Wu X."/>
            <person name="Mitros T."/>
            <person name="Triplett J."/>
            <person name="Yang X."/>
            <person name="Ye C.Y."/>
            <person name="Mauro-Herrera M."/>
            <person name="Wang L."/>
            <person name="Li P."/>
            <person name="Sharma M."/>
            <person name="Sharma R."/>
            <person name="Ronald P.C."/>
            <person name="Panaud O."/>
            <person name="Kellogg E.A."/>
            <person name="Brutnell T.P."/>
            <person name="Doust A.N."/>
            <person name="Tuskan G.A."/>
            <person name="Rokhsar D."/>
            <person name="Devos K.M."/>
        </authorList>
    </citation>
    <scope>NUCLEOTIDE SEQUENCE [LARGE SCALE GENOMIC DNA]</scope>
    <source>
        <strain evidence="5">Yugu1</strain>
    </source>
</reference>
<evidence type="ECO:0000256" key="3">
    <source>
        <dbReference type="SAM" id="MobiDB-lite"/>
    </source>
</evidence>
<name>A0A368QS39_SETIT</name>
<evidence type="ECO:0000256" key="2">
    <source>
        <dbReference type="PROSITE-ProRule" id="PRU01002"/>
    </source>
</evidence>
<feature type="region of interest" description="Disordered" evidence="3">
    <location>
        <begin position="62"/>
        <end position="109"/>
    </location>
</feature>
<dbReference type="PROSITE" id="PS51667">
    <property type="entry name" value="WRC"/>
    <property type="match status" value="1"/>
</dbReference>
<reference evidence="5" key="2">
    <citation type="submission" date="2015-07" db="EMBL/GenBank/DDBJ databases">
        <authorList>
            <person name="Noorani M."/>
        </authorList>
    </citation>
    <scope>NUCLEOTIDE SEQUENCE</scope>
    <source>
        <strain evidence="5">Yugu1</strain>
    </source>
</reference>
<dbReference type="STRING" id="4555.A0A368QS39"/>
<keyword evidence="1" id="KW-0539">Nucleus</keyword>
<evidence type="ECO:0000313" key="5">
    <source>
        <dbReference type="EMBL" id="RCV20776.1"/>
    </source>
</evidence>
<dbReference type="AlphaFoldDB" id="A0A368QS39"/>
<protein>
    <recommendedName>
        <fullName evidence="4">WRC domain-containing protein</fullName>
    </recommendedName>
</protein>
<gene>
    <name evidence="5" type="ORF">SETIT_4G084900v2</name>
</gene>
<dbReference type="PANTHER" id="PTHR34122">
    <property type="entry name" value="EXPRESSED PROTEIN-RELATED"/>
    <property type="match status" value="1"/>
</dbReference>
<dbReference type="PANTHER" id="PTHR34122:SF1">
    <property type="entry name" value="EXPRESSED PROTEIN"/>
    <property type="match status" value="1"/>
</dbReference>
<proteinExistence type="predicted"/>
<feature type="domain" description="WRC" evidence="4">
    <location>
        <begin position="244"/>
        <end position="289"/>
    </location>
</feature>
<dbReference type="Pfam" id="PF08879">
    <property type="entry name" value="WRC"/>
    <property type="match status" value="1"/>
</dbReference>
<sequence length="326" mass="33313">MKGRHKRQAGTKSPPTLICTLPKSPHLAISTTIALAPPALSLSLSPLSLLPPSRSLSLSLSSMRIRRRPQPSPQLGSDPTTSTSPQTPQNAARSRGWLDPGGGGDREAGKLLHAGADLAHKSGVARRLALPQEDNVVVDCGRSMGAQHELGADDGGGHRRFSAVSNGHHSLDWKDGVACVGGVGGKSESAAAKVEERVTSNGGALQLVVVPAAVAAVAVKDEGKAGSNGSSGGGAKKRRGPAVLLEGSRCSRVNGRGWRCSQPTLVGYSLCEHHLGKGRMRSAATAAAAARGRLGRTEHVARTIPAAVTVAAAPPPKAEAPSLPPC</sequence>
<comment type="caution">
    <text evidence="2">Lacks conserved residue(s) required for the propagation of feature annotation.</text>
</comment>
<evidence type="ECO:0000259" key="4">
    <source>
        <dbReference type="PROSITE" id="PS51667"/>
    </source>
</evidence>
<dbReference type="OrthoDB" id="686202at2759"/>
<dbReference type="EMBL" id="CM003531">
    <property type="protein sequence ID" value="RCV20776.1"/>
    <property type="molecule type" value="Genomic_DNA"/>
</dbReference>
<organism evidence="5">
    <name type="scientific">Setaria italica</name>
    <name type="common">Foxtail millet</name>
    <name type="synonym">Panicum italicum</name>
    <dbReference type="NCBI Taxonomy" id="4555"/>
    <lineage>
        <taxon>Eukaryota</taxon>
        <taxon>Viridiplantae</taxon>
        <taxon>Streptophyta</taxon>
        <taxon>Embryophyta</taxon>
        <taxon>Tracheophyta</taxon>
        <taxon>Spermatophyta</taxon>
        <taxon>Magnoliopsida</taxon>
        <taxon>Liliopsida</taxon>
        <taxon>Poales</taxon>
        <taxon>Poaceae</taxon>
        <taxon>PACMAD clade</taxon>
        <taxon>Panicoideae</taxon>
        <taxon>Panicodae</taxon>
        <taxon>Paniceae</taxon>
        <taxon>Cenchrinae</taxon>
        <taxon>Setaria</taxon>
    </lineage>
</organism>
<feature type="compositionally biased region" description="Low complexity" evidence="3">
    <location>
        <begin position="79"/>
        <end position="89"/>
    </location>
</feature>